<dbReference type="OrthoDB" id="9807890at2"/>
<dbReference type="PANTHER" id="PTHR42850:SF4">
    <property type="entry name" value="ZINC-DEPENDENT ENDOPOLYPHOSPHATASE"/>
    <property type="match status" value="1"/>
</dbReference>
<dbReference type="SUPFAM" id="SSF56300">
    <property type="entry name" value="Metallo-dependent phosphatases"/>
    <property type="match status" value="1"/>
</dbReference>
<reference evidence="2 3" key="1">
    <citation type="submission" date="2018-09" db="EMBL/GenBank/DDBJ databases">
        <title>Draft genome sequence of Rhodopseudomonas palustris 2.1.18.</title>
        <authorList>
            <person name="Robertson S.L."/>
            <person name="Meyer T.E."/>
            <person name="Kyndt J.A."/>
        </authorList>
    </citation>
    <scope>NUCLEOTIDE SEQUENCE [LARGE SCALE GENOMIC DNA]</scope>
    <source>
        <strain evidence="2 3">2.1.18</strain>
    </source>
</reference>
<name>A0A418VRH7_RHOPL</name>
<protein>
    <submittedName>
        <fullName evidence="2">Serine/threonine protein phosphatase</fullName>
    </submittedName>
</protein>
<dbReference type="EMBL" id="QYYD01000001">
    <property type="protein sequence ID" value="RJF78948.1"/>
    <property type="molecule type" value="Genomic_DNA"/>
</dbReference>
<organism evidence="2 3">
    <name type="scientific">Rhodopseudomonas palustris</name>
    <dbReference type="NCBI Taxonomy" id="1076"/>
    <lineage>
        <taxon>Bacteria</taxon>
        <taxon>Pseudomonadati</taxon>
        <taxon>Pseudomonadota</taxon>
        <taxon>Alphaproteobacteria</taxon>
        <taxon>Hyphomicrobiales</taxon>
        <taxon>Nitrobacteraceae</taxon>
        <taxon>Rhodopseudomonas</taxon>
    </lineage>
</organism>
<dbReference type="AlphaFoldDB" id="A0A418VRH7"/>
<comment type="caution">
    <text evidence="2">The sequence shown here is derived from an EMBL/GenBank/DDBJ whole genome shotgun (WGS) entry which is preliminary data.</text>
</comment>
<dbReference type="Proteomes" id="UP000285523">
    <property type="component" value="Unassembled WGS sequence"/>
</dbReference>
<feature type="domain" description="Calcineurin-like phosphoesterase" evidence="1">
    <location>
        <begin position="5"/>
        <end position="197"/>
    </location>
</feature>
<dbReference type="GO" id="GO:0005737">
    <property type="term" value="C:cytoplasm"/>
    <property type="evidence" value="ECO:0007669"/>
    <property type="project" value="TreeGrafter"/>
</dbReference>
<evidence type="ECO:0000313" key="3">
    <source>
        <dbReference type="Proteomes" id="UP000285523"/>
    </source>
</evidence>
<dbReference type="Gene3D" id="3.60.21.10">
    <property type="match status" value="1"/>
</dbReference>
<dbReference type="GO" id="GO:0016791">
    <property type="term" value="F:phosphatase activity"/>
    <property type="evidence" value="ECO:0007669"/>
    <property type="project" value="TreeGrafter"/>
</dbReference>
<dbReference type="PANTHER" id="PTHR42850">
    <property type="entry name" value="METALLOPHOSPHOESTERASE"/>
    <property type="match status" value="1"/>
</dbReference>
<accession>A0A418VRH7</accession>
<dbReference type="GO" id="GO:0110154">
    <property type="term" value="P:RNA decapping"/>
    <property type="evidence" value="ECO:0007669"/>
    <property type="project" value="TreeGrafter"/>
</dbReference>
<evidence type="ECO:0000259" key="1">
    <source>
        <dbReference type="Pfam" id="PF00149"/>
    </source>
</evidence>
<dbReference type="Pfam" id="PF00149">
    <property type="entry name" value="Metallophos"/>
    <property type="match status" value="1"/>
</dbReference>
<proteinExistence type="predicted"/>
<gene>
    <name evidence="2" type="ORF">D4Q52_00755</name>
</gene>
<dbReference type="InterPro" id="IPR050126">
    <property type="entry name" value="Ap4A_hydrolase"/>
</dbReference>
<sequence>MPAGIRVYAIGDVHGRSDLLKIQLAQIAADERSYPCLRSVLVFLGDYIDRGPDSKGTIDLLLTCERTREAVFLKGNHEIFVRRFLDFPRSLDDWRRLGGLETLVSYGLQPVLSRGQGDYEKLSRELREALPDRHLGFIDALQVSFTCGDFFFVHAGVRPGVTLRNQIEADLLWIRDDFLHYGRPFERYIVHGHTPVDAPDVRSNRANLDTGAFATGRLSCIMIEGSIVVPLTDIRRWSPGDPTRAPDALSMRADGDTCV</sequence>
<dbReference type="GO" id="GO:0008803">
    <property type="term" value="F:bis(5'-nucleosyl)-tetraphosphatase (symmetrical) activity"/>
    <property type="evidence" value="ECO:0007669"/>
    <property type="project" value="TreeGrafter"/>
</dbReference>
<dbReference type="InterPro" id="IPR004843">
    <property type="entry name" value="Calcineurin-like_PHP"/>
</dbReference>
<evidence type="ECO:0000313" key="2">
    <source>
        <dbReference type="EMBL" id="RJF78948.1"/>
    </source>
</evidence>
<dbReference type="CDD" id="cd00144">
    <property type="entry name" value="MPP_PPP_family"/>
    <property type="match status" value="1"/>
</dbReference>
<dbReference type="InterPro" id="IPR029052">
    <property type="entry name" value="Metallo-depent_PP-like"/>
</dbReference>